<sequence length="865" mass="96934">MSKPIARGGLSTLEKHSHPEAEHLHNTLPYRYFNDETGLFENQSSLGFGKKLNVLGGANDDLVMALNDLVCRLPEGDKWDYQFVLTGDNQVGHFIDANTQNASKRGGIVATIAENQAIYAHHAARHGFNTRMGASSRFDLKNYQSYFFCTSKEKESVVSDIKTTLEYGLSQTGLDHQSMTPSDMIDHVSQVLNFNGSRNTPRKVPYNEDELLHKQMLELDSEFLIHRQYVESKCTFEHQKAPAHTRIINFTLRKLPTEFRLYAFSNCLASLKKSANALRCPFRISCNFRIEPNGKQQVVNDTKIRALSKWAKSPMAAFMPTVKKELAEREALQEGFLRDEFKIASMVFTLTLFSNQEDMKIDMESARGAFREAGLTIIEANMIQGQTLLASLPFNMLKFFNDCKVAGRVRQVKTSNLVNFFPVVAEFKRLTGGLLLPTMRHQINYFHPFRCGTDNYNMAITGASGSGKSFITQAICTSVFSEGGKVWILDKGDSYKKLTQTMDGVYMTSKDIFLNPFTHIKAIETKEGQALDSGKDSPAEGNDVHPMAEILGGVTGLIAAMAAPNTDLDDTLESALEDAILMAWEAKQQATLIDDVQEALFAIAKKRNNDRRIEDLGHQLNKFVSKGIYGDIFNKPSQLDPNVHLTTIELDGFGDNVLRPVIFALIVSINQAMYLAGSRGTPKMCIIEEAWSLMSGNNRQSRAFIDKGYRTARKFGGSFASVTQSITDFFKSEESEAAYNNSDIKIILRQGSSFTKFVEERPTTFDIAHVALVKSFLEAPKTGFSSAMIIAGTQVTFHRLFADPWSRALLSTEPNEYQYCEKLIDSGIPLLDAVDKTAWHFYPDDMAQFETIKAQYLQDKHAHDD</sequence>
<dbReference type="Pfam" id="PF19044">
    <property type="entry name" value="P-loop_TraG"/>
    <property type="match status" value="2"/>
</dbReference>
<dbReference type="NCBIfam" id="TIGR02746">
    <property type="entry name" value="TraC-F-type"/>
    <property type="match status" value="1"/>
</dbReference>
<dbReference type="Pfam" id="PF11130">
    <property type="entry name" value="TraC_F_IV"/>
    <property type="match status" value="1"/>
</dbReference>
<evidence type="ECO:0000259" key="2">
    <source>
        <dbReference type="Pfam" id="PF19044"/>
    </source>
</evidence>
<dbReference type="InterPro" id="IPR027417">
    <property type="entry name" value="P-loop_NTPase"/>
</dbReference>
<dbReference type="RefSeq" id="WP_101769923.1">
    <property type="nucleotide sequence ID" value="NZ_BPPU01000005.1"/>
</dbReference>
<dbReference type="Proteomes" id="UP000234420">
    <property type="component" value="Unassembled WGS sequence"/>
</dbReference>
<dbReference type="InterPro" id="IPR025955">
    <property type="entry name" value="TraC/Conjuga_ATPase"/>
</dbReference>
<name>A0A2N4UNN0_9GAMM</name>
<dbReference type="InterPro" id="IPR043964">
    <property type="entry name" value="P-loop_TraG"/>
</dbReference>
<evidence type="ECO:0000256" key="1">
    <source>
        <dbReference type="SAM" id="MobiDB-lite"/>
    </source>
</evidence>
<feature type="domain" description="TraG P-loop" evidence="2">
    <location>
        <begin position="604"/>
        <end position="757"/>
    </location>
</feature>
<dbReference type="PANTHER" id="PTHR38467">
    <property type="match status" value="1"/>
</dbReference>
<dbReference type="PANTHER" id="PTHR38467:SF1">
    <property type="entry name" value="CONJUGATIVE TRANSFER: ASSEMBLY"/>
    <property type="match status" value="1"/>
</dbReference>
<dbReference type="EMBL" id="NPIB01000027">
    <property type="protein sequence ID" value="PLC56603.1"/>
    <property type="molecule type" value="Genomic_DNA"/>
</dbReference>
<evidence type="ECO:0000313" key="4">
    <source>
        <dbReference type="Proteomes" id="UP000234420"/>
    </source>
</evidence>
<accession>A0A2N4UNN0</accession>
<dbReference type="InterPro" id="IPR014117">
    <property type="entry name" value="TraC-F-type"/>
</dbReference>
<gene>
    <name evidence="3" type="primary">traC</name>
    <name evidence="3" type="ORF">CIK00_17425</name>
</gene>
<dbReference type="Gene3D" id="3.40.50.300">
    <property type="entry name" value="P-loop containing nucleotide triphosphate hydrolases"/>
    <property type="match status" value="1"/>
</dbReference>
<protein>
    <submittedName>
        <fullName evidence="3">Type-IV secretion system protein TraC</fullName>
    </submittedName>
</protein>
<feature type="domain" description="TraG P-loop" evidence="2">
    <location>
        <begin position="453"/>
        <end position="519"/>
    </location>
</feature>
<dbReference type="AlphaFoldDB" id="A0A2N4UNN0"/>
<dbReference type="Gene3D" id="1.10.8.730">
    <property type="match status" value="1"/>
</dbReference>
<reference evidence="3 4" key="1">
    <citation type="journal article" date="2018" name="Syst. Appl. Microbiol.">
        <title>Photobacterium carnosum sp. nov., isolated from spoiled modified atmosphere packaged poultry meat.</title>
        <authorList>
            <person name="Hilgarth M."/>
            <person name="Fuertes S."/>
            <person name="Ehrmann M."/>
            <person name="Vogel R.F."/>
        </authorList>
    </citation>
    <scope>NUCLEOTIDE SEQUENCE [LARGE SCALE GENOMIC DNA]</scope>
    <source>
        <strain evidence="3 4">TMW 2.2021</strain>
    </source>
</reference>
<keyword evidence="4" id="KW-1185">Reference proteome</keyword>
<dbReference type="InterPro" id="IPR053155">
    <property type="entry name" value="F-pilin_assembly_TraC"/>
</dbReference>
<proteinExistence type="predicted"/>
<dbReference type="CDD" id="cd01127">
    <property type="entry name" value="TrwB_TraG_TraD_VirD4"/>
    <property type="match status" value="1"/>
</dbReference>
<dbReference type="SUPFAM" id="SSF52540">
    <property type="entry name" value="P-loop containing nucleoside triphosphate hydrolases"/>
    <property type="match status" value="1"/>
</dbReference>
<feature type="region of interest" description="Disordered" evidence="1">
    <location>
        <begin position="1"/>
        <end position="21"/>
    </location>
</feature>
<evidence type="ECO:0000313" key="3">
    <source>
        <dbReference type="EMBL" id="PLC56603.1"/>
    </source>
</evidence>
<organism evidence="3 4">
    <name type="scientific">Photobacterium carnosum</name>
    <dbReference type="NCBI Taxonomy" id="2023717"/>
    <lineage>
        <taxon>Bacteria</taxon>
        <taxon>Pseudomonadati</taxon>
        <taxon>Pseudomonadota</taxon>
        <taxon>Gammaproteobacteria</taxon>
        <taxon>Vibrionales</taxon>
        <taxon>Vibrionaceae</taxon>
        <taxon>Photobacterium</taxon>
    </lineage>
</organism>
<comment type="caution">
    <text evidence="3">The sequence shown here is derived from an EMBL/GenBank/DDBJ whole genome shotgun (WGS) entry which is preliminary data.</text>
</comment>